<evidence type="ECO:0000259" key="2">
    <source>
        <dbReference type="Pfam" id="PF13391"/>
    </source>
</evidence>
<evidence type="ECO:0000313" key="3">
    <source>
        <dbReference type="EMBL" id="KAF5860321.1"/>
    </source>
</evidence>
<dbReference type="Proteomes" id="UP000541154">
    <property type="component" value="Unassembled WGS sequence"/>
</dbReference>
<gene>
    <name evidence="3" type="ORF">ETB97_001741</name>
</gene>
<dbReference type="Pfam" id="PF13391">
    <property type="entry name" value="HNH_2"/>
    <property type="match status" value="1"/>
</dbReference>
<organism evidence="3 4">
    <name type="scientific">Petromyces alliaceus</name>
    <name type="common">Aspergillus alliaceus</name>
    <dbReference type="NCBI Taxonomy" id="209559"/>
    <lineage>
        <taxon>Eukaryota</taxon>
        <taxon>Fungi</taxon>
        <taxon>Dikarya</taxon>
        <taxon>Ascomycota</taxon>
        <taxon>Pezizomycotina</taxon>
        <taxon>Eurotiomycetes</taxon>
        <taxon>Eurotiomycetidae</taxon>
        <taxon>Eurotiales</taxon>
        <taxon>Aspergillaceae</taxon>
        <taxon>Aspergillus</taxon>
        <taxon>Aspergillus subgen. Circumdati</taxon>
    </lineage>
</organism>
<accession>A0A8H6A1U5</accession>
<name>A0A8H6A1U5_PETAA</name>
<dbReference type="EMBL" id="SPNV01000134">
    <property type="protein sequence ID" value="KAF5860321.1"/>
    <property type="molecule type" value="Genomic_DNA"/>
</dbReference>
<dbReference type="AlphaFoldDB" id="A0A8H6A1U5"/>
<comment type="caution">
    <text evidence="3">The sequence shown here is derived from an EMBL/GenBank/DDBJ whole genome shotgun (WGS) entry which is preliminary data.</text>
</comment>
<keyword evidence="4" id="KW-1185">Reference proteome</keyword>
<evidence type="ECO:0000256" key="1">
    <source>
        <dbReference type="SAM" id="MobiDB-lite"/>
    </source>
</evidence>
<evidence type="ECO:0000313" key="4">
    <source>
        <dbReference type="Proteomes" id="UP000541154"/>
    </source>
</evidence>
<feature type="region of interest" description="Disordered" evidence="1">
    <location>
        <begin position="322"/>
        <end position="346"/>
    </location>
</feature>
<dbReference type="InterPro" id="IPR003615">
    <property type="entry name" value="HNH_nuc"/>
</dbReference>
<protein>
    <recommendedName>
        <fullName evidence="2">HNH nuclease domain-containing protein</fullName>
    </recommendedName>
</protein>
<sequence>MSFPSDSSLSPTISTKFTTHQEAGAAVCMRQDKYVPRHGADNTVHFIRIFFRYLPLDGKCNLAEDVDGCETDQNERELWQNIDTGILIPMCARGGTTPAVTPSPRMGYQDSVENLLAENVDPVSRNEQSALRQACLARDGYQCVISKTYDSKHRPRKYPNHAPLQASHIIPFSMGDYSPDNEGEELEVSRTWATLYHYFPGLRSLLNFHSSDLNCVENAMMLLAPLHTEFGEFHLVFEETETANKYQIKTFEKYAVPNPHLLAVHAAIGNILSASGRGEQIEKLVRDMGSGGFELASDGSTNVAELLAVSNLILRTATRHETAGKFRQRQKSPELPGAENIRKRAI</sequence>
<proteinExistence type="predicted"/>
<feature type="domain" description="HNH nuclease" evidence="2">
    <location>
        <begin position="143"/>
        <end position="238"/>
    </location>
</feature>
<reference evidence="3 4" key="1">
    <citation type="submission" date="2019-04" db="EMBL/GenBank/DDBJ databases">
        <title>Aspergillus burnettii sp. nov., novel species from soil in southeast Queensland.</title>
        <authorList>
            <person name="Gilchrist C.L.M."/>
            <person name="Pitt J.I."/>
            <person name="Lange L."/>
            <person name="Lacey H.J."/>
            <person name="Vuong D."/>
            <person name="Midgley D.J."/>
            <person name="Greenfield P."/>
            <person name="Bradbury M."/>
            <person name="Lacey E."/>
            <person name="Busk P.K."/>
            <person name="Pilgaard B."/>
            <person name="Chooi Y.H."/>
            <person name="Piggott A.M."/>
        </authorList>
    </citation>
    <scope>NUCLEOTIDE SEQUENCE [LARGE SCALE GENOMIC DNA]</scope>
    <source>
        <strain evidence="3 4">FRR 5400</strain>
    </source>
</reference>